<dbReference type="InterPro" id="IPR021834">
    <property type="entry name" value="DUF3426"/>
</dbReference>
<dbReference type="InterPro" id="IPR011723">
    <property type="entry name" value="Znf/thioredoxin_put"/>
</dbReference>
<keyword evidence="2" id="KW-0812">Transmembrane</keyword>
<feature type="transmembrane region" description="Helical" evidence="2">
    <location>
        <begin position="208"/>
        <end position="230"/>
    </location>
</feature>
<accession>Q478R7</accession>
<feature type="domain" description="Zinc finger/thioredoxin putative" evidence="3">
    <location>
        <begin position="9"/>
        <end position="45"/>
    </location>
</feature>
<feature type="region of interest" description="Disordered" evidence="1">
    <location>
        <begin position="121"/>
        <end position="167"/>
    </location>
</feature>
<name>Q478R7_DECAR</name>
<evidence type="ECO:0000313" key="4">
    <source>
        <dbReference type="EMBL" id="AAZ48664.1"/>
    </source>
</evidence>
<evidence type="ECO:0000256" key="2">
    <source>
        <dbReference type="SAM" id="Phobius"/>
    </source>
</evidence>
<dbReference type="Pfam" id="PF13719">
    <property type="entry name" value="Zn_ribbon_5"/>
    <property type="match status" value="1"/>
</dbReference>
<feature type="compositionally biased region" description="Acidic residues" evidence="1">
    <location>
        <begin position="150"/>
        <end position="160"/>
    </location>
</feature>
<keyword evidence="2" id="KW-0472">Membrane</keyword>
<dbReference type="NCBIfam" id="TIGR02098">
    <property type="entry name" value="MJ0042_CXXC"/>
    <property type="match status" value="1"/>
</dbReference>
<feature type="region of interest" description="Disordered" evidence="1">
    <location>
        <begin position="52"/>
        <end position="71"/>
    </location>
</feature>
<dbReference type="AlphaFoldDB" id="Q478R7"/>
<dbReference type="STRING" id="159087.Daro_3936"/>
<protein>
    <submittedName>
        <fullName evidence="4">MJ0042 finger-like region</fullName>
    </submittedName>
</protein>
<evidence type="ECO:0000256" key="1">
    <source>
        <dbReference type="SAM" id="MobiDB-lite"/>
    </source>
</evidence>
<dbReference type="KEGG" id="dar:Daro_3936"/>
<organism evidence="4">
    <name type="scientific">Dechloromonas aromatica (strain RCB)</name>
    <dbReference type="NCBI Taxonomy" id="159087"/>
    <lineage>
        <taxon>Bacteria</taxon>
        <taxon>Pseudomonadati</taxon>
        <taxon>Pseudomonadota</taxon>
        <taxon>Betaproteobacteria</taxon>
        <taxon>Rhodocyclales</taxon>
        <taxon>Azonexaceae</taxon>
        <taxon>Dechloromonas</taxon>
    </lineage>
</organism>
<dbReference type="OrthoDB" id="5294582at2"/>
<sequence>MSGRDQALMRTRCPDCGTVFRVTSEQLRRKAGKVRCGHCQSVFNAFDQWLSDTDEPEVNSPPPEEEASLVEQLQTEPEAALEELAVEPEPELAEQVDTLVEEPFEEVIEVLPLEIIDSEVPAEPNALTAPGESEPESVPGSELQAPCDDTLPEDSQETPEESTQAARDAGLVAARELNDTTAYNRWAAGTLASDGLGGFASESAKRAVWPFVLVSILLIVALLGQLLYYFRSEIVLRMPSAASLYQLVSVDIPLPRNPALVSIETSDLQSDNARGLFVLQATLKNRADHPQAWPALELSLTDTNDSVVSRRVMYAAEYLPPGTASDHFPANGEVAVRLWIEAKEIGASGYRLYIFYP</sequence>
<feature type="compositionally biased region" description="Low complexity" evidence="1">
    <location>
        <begin position="130"/>
        <end position="142"/>
    </location>
</feature>
<dbReference type="HOGENOM" id="CLU_036053_4_0_4"/>
<gene>
    <name evidence="4" type="ordered locus">Daro_3936</name>
</gene>
<reference evidence="4" key="1">
    <citation type="submission" date="2005-08" db="EMBL/GenBank/DDBJ databases">
        <title>Complete sequence of Dechloromonas aromatica RCB.</title>
        <authorList>
            <person name="Salinero K.K."/>
            <person name="Copeland A."/>
            <person name="Lucas S."/>
            <person name="Lapidus A."/>
            <person name="Barry K."/>
            <person name="Detter J.C."/>
            <person name="Glavina T."/>
            <person name="Hammon N."/>
            <person name="Israni S."/>
            <person name="Pitluck S."/>
            <person name="Di Bartolo G."/>
            <person name="Trong S."/>
            <person name="Schmutz J."/>
            <person name="Larimer F."/>
            <person name="Land M."/>
            <person name="Ivanova N."/>
            <person name="Richardson P."/>
        </authorList>
    </citation>
    <scope>NUCLEOTIDE SEQUENCE</scope>
    <source>
        <strain evidence="4">RCB</strain>
    </source>
</reference>
<proteinExistence type="predicted"/>
<dbReference type="eggNOG" id="COG1273">
    <property type="taxonomic scope" value="Bacteria"/>
</dbReference>
<keyword evidence="2" id="KW-1133">Transmembrane helix</keyword>
<evidence type="ECO:0000259" key="3">
    <source>
        <dbReference type="Pfam" id="PF13719"/>
    </source>
</evidence>
<dbReference type="EMBL" id="CP000089">
    <property type="protein sequence ID" value="AAZ48664.1"/>
    <property type="molecule type" value="Genomic_DNA"/>
</dbReference>
<feature type="compositionally biased region" description="Acidic residues" evidence="1">
    <location>
        <begin position="52"/>
        <end position="68"/>
    </location>
</feature>
<dbReference type="Pfam" id="PF11906">
    <property type="entry name" value="DUF3426"/>
    <property type="match status" value="1"/>
</dbReference>